<dbReference type="eggNOG" id="COG2197">
    <property type="taxonomic scope" value="Bacteria"/>
</dbReference>
<comment type="caution">
    <text evidence="2">The sequence shown here is derived from an EMBL/GenBank/DDBJ whole genome shotgun (WGS) entry which is preliminary data.</text>
</comment>
<name>A0A066Z1L4_9ACTN</name>
<gene>
    <name evidence="2" type="ORF">KCH_38610</name>
</gene>
<dbReference type="SUPFAM" id="SSF46894">
    <property type="entry name" value="C-terminal effector domain of the bipartite response regulators"/>
    <property type="match status" value="1"/>
</dbReference>
<dbReference type="Gene3D" id="1.10.10.10">
    <property type="entry name" value="Winged helix-like DNA-binding domain superfamily/Winged helix DNA-binding domain"/>
    <property type="match status" value="1"/>
</dbReference>
<organism evidence="2 3">
    <name type="scientific">Kitasatospora cheerisanensis KCTC 2395</name>
    <dbReference type="NCBI Taxonomy" id="1348663"/>
    <lineage>
        <taxon>Bacteria</taxon>
        <taxon>Bacillati</taxon>
        <taxon>Actinomycetota</taxon>
        <taxon>Actinomycetes</taxon>
        <taxon>Kitasatosporales</taxon>
        <taxon>Streptomycetaceae</taxon>
        <taxon>Kitasatospora</taxon>
    </lineage>
</organism>
<dbReference type="EMBL" id="JNBY01000093">
    <property type="protein sequence ID" value="KDN84070.1"/>
    <property type="molecule type" value="Genomic_DNA"/>
</dbReference>
<dbReference type="InterPro" id="IPR036388">
    <property type="entry name" value="WH-like_DNA-bd_sf"/>
</dbReference>
<proteinExistence type="predicted"/>
<evidence type="ECO:0000313" key="2">
    <source>
        <dbReference type="EMBL" id="KDN84070.1"/>
    </source>
</evidence>
<reference evidence="2 3" key="1">
    <citation type="submission" date="2014-05" db="EMBL/GenBank/DDBJ databases">
        <title>Draft Genome Sequence of Kitasatospora cheerisanensis KCTC 2395.</title>
        <authorList>
            <person name="Nam D.H."/>
        </authorList>
    </citation>
    <scope>NUCLEOTIDE SEQUENCE [LARGE SCALE GENOMIC DNA]</scope>
    <source>
        <strain evidence="2 3">KCTC 2395</strain>
    </source>
</reference>
<dbReference type="SMART" id="SM00421">
    <property type="entry name" value="HTH_LUXR"/>
    <property type="match status" value="1"/>
</dbReference>
<dbReference type="Proteomes" id="UP000027178">
    <property type="component" value="Unassembled WGS sequence"/>
</dbReference>
<dbReference type="InterPro" id="IPR016032">
    <property type="entry name" value="Sig_transdc_resp-reg_C-effctor"/>
</dbReference>
<protein>
    <submittedName>
        <fullName evidence="2">Putative LuxR family transcriptional regulator</fullName>
    </submittedName>
</protein>
<dbReference type="AlphaFoldDB" id="A0A066Z1L4"/>
<dbReference type="InterPro" id="IPR051797">
    <property type="entry name" value="TrmB-like"/>
</dbReference>
<dbReference type="PANTHER" id="PTHR34293">
    <property type="entry name" value="HTH-TYPE TRANSCRIPTIONAL REGULATOR TRMBL2"/>
    <property type="match status" value="1"/>
</dbReference>
<dbReference type="OrthoDB" id="4035590at2"/>
<evidence type="ECO:0000259" key="1">
    <source>
        <dbReference type="SMART" id="SM00421"/>
    </source>
</evidence>
<dbReference type="RefSeq" id="WP_157032097.1">
    <property type="nucleotide sequence ID" value="NZ_KK853997.1"/>
</dbReference>
<dbReference type="PATRIC" id="fig|1348663.4.peg.3718"/>
<dbReference type="GO" id="GO:0006355">
    <property type="term" value="P:regulation of DNA-templated transcription"/>
    <property type="evidence" value="ECO:0007669"/>
    <property type="project" value="InterPro"/>
</dbReference>
<accession>A0A066Z1L4</accession>
<evidence type="ECO:0000313" key="3">
    <source>
        <dbReference type="Proteomes" id="UP000027178"/>
    </source>
</evidence>
<dbReference type="PANTHER" id="PTHR34293:SF1">
    <property type="entry name" value="HTH-TYPE TRANSCRIPTIONAL REGULATOR TRMBL2"/>
    <property type="match status" value="1"/>
</dbReference>
<dbReference type="GO" id="GO:0003677">
    <property type="term" value="F:DNA binding"/>
    <property type="evidence" value="ECO:0007669"/>
    <property type="project" value="InterPro"/>
</dbReference>
<keyword evidence="3" id="KW-1185">Reference proteome</keyword>
<dbReference type="HOGENOM" id="CLU_056943_0_0_11"/>
<dbReference type="InterPro" id="IPR000792">
    <property type="entry name" value="Tscrpt_reg_LuxR_C"/>
</dbReference>
<sequence length="322" mass="34655">MADPAPVPAPVDDPAQRLYLDVLEAGGRIAADLVADRQAALAELLRTGLLVSDGLDGAYLAVDPRFVAETLGAEMNTEAARLLNRAERLPAHLEPLITAYESVPRPIEPVSCDVQMVGLEHIRQRIAQLGADCREEALTAHPGSLAPAALETSLHQELPVLRRGCRIRTLYRPGVLAEPAAIRYSAALTAAGGEVRLLDEPFQRALVFDRTTAVVPAAEDHARAALILDPATVAMIVAGFERDWARAERVRWDLLIDTAPTRAAADQIGRLLAQGLTQRAVAARLGLSERTVAAHISRLRDQHGAETLFQLGWLMRGGEGGD</sequence>
<dbReference type="Pfam" id="PF13384">
    <property type="entry name" value="HTH_23"/>
    <property type="match status" value="1"/>
</dbReference>
<feature type="domain" description="HTH luxR-type" evidence="1">
    <location>
        <begin position="267"/>
        <end position="315"/>
    </location>
</feature>